<evidence type="ECO:0000256" key="1">
    <source>
        <dbReference type="SAM" id="SignalP"/>
    </source>
</evidence>
<comment type="caution">
    <text evidence="3">The sequence shown here is derived from an EMBL/GenBank/DDBJ whole genome shotgun (WGS) entry which is preliminary data.</text>
</comment>
<dbReference type="Pfam" id="PF01425">
    <property type="entry name" value="Amidase"/>
    <property type="match status" value="1"/>
</dbReference>
<dbReference type="GO" id="GO:0004040">
    <property type="term" value="F:amidase activity"/>
    <property type="evidence" value="ECO:0007669"/>
    <property type="project" value="UniProtKB-EC"/>
</dbReference>
<organism evidence="3 4">
    <name type="scientific">Shewanella zhuhaiensis</name>
    <dbReference type="NCBI Taxonomy" id="2919576"/>
    <lineage>
        <taxon>Bacteria</taxon>
        <taxon>Pseudomonadati</taxon>
        <taxon>Pseudomonadota</taxon>
        <taxon>Gammaproteobacteria</taxon>
        <taxon>Alteromonadales</taxon>
        <taxon>Shewanellaceae</taxon>
        <taxon>Shewanella</taxon>
    </lineage>
</organism>
<gene>
    <name evidence="3" type="ORF">MJ923_00315</name>
</gene>
<dbReference type="Gene3D" id="3.90.1300.10">
    <property type="entry name" value="Amidase signature (AS) domain"/>
    <property type="match status" value="1"/>
</dbReference>
<dbReference type="EC" id="3.5.1.4" evidence="3"/>
<dbReference type="RefSeq" id="WP_240589406.1">
    <property type="nucleotide sequence ID" value="NZ_JAKUDL010000001.1"/>
</dbReference>
<protein>
    <submittedName>
        <fullName evidence="3">Amidase</fullName>
        <ecNumber evidence="3">3.5.1.4</ecNumber>
    </submittedName>
</protein>
<dbReference type="AlphaFoldDB" id="A0AAJ1BDF2"/>
<accession>A0AAJ1BDF2</accession>
<dbReference type="NCBIfam" id="NF006006">
    <property type="entry name" value="PRK08137.1"/>
    <property type="match status" value="1"/>
</dbReference>
<evidence type="ECO:0000313" key="4">
    <source>
        <dbReference type="Proteomes" id="UP001297581"/>
    </source>
</evidence>
<dbReference type="EMBL" id="JAKUDL010000001">
    <property type="protein sequence ID" value="MCH4292741.1"/>
    <property type="molecule type" value="Genomic_DNA"/>
</dbReference>
<keyword evidence="4" id="KW-1185">Reference proteome</keyword>
<dbReference type="SUPFAM" id="SSF75304">
    <property type="entry name" value="Amidase signature (AS) enzymes"/>
    <property type="match status" value="1"/>
</dbReference>
<feature type="chain" id="PRO_5042524961" evidence="1">
    <location>
        <begin position="25"/>
        <end position="497"/>
    </location>
</feature>
<evidence type="ECO:0000259" key="2">
    <source>
        <dbReference type="Pfam" id="PF01425"/>
    </source>
</evidence>
<evidence type="ECO:0000313" key="3">
    <source>
        <dbReference type="EMBL" id="MCH4292741.1"/>
    </source>
</evidence>
<dbReference type="PANTHER" id="PTHR42678">
    <property type="entry name" value="AMIDASE"/>
    <property type="match status" value="1"/>
</dbReference>
<name>A0AAJ1BDF2_9GAMM</name>
<dbReference type="Proteomes" id="UP001297581">
    <property type="component" value="Unassembled WGS sequence"/>
</dbReference>
<reference evidence="3 4" key="1">
    <citation type="submission" date="2022-02" db="EMBL/GenBank/DDBJ databases">
        <title>The genome sequence of Shewanella sp. 3B26.</title>
        <authorList>
            <person name="Du J."/>
        </authorList>
    </citation>
    <scope>NUCLEOTIDE SEQUENCE [LARGE SCALE GENOMIC DNA]</scope>
    <source>
        <strain evidence="3 4">3B26</strain>
    </source>
</reference>
<feature type="signal peptide" evidence="1">
    <location>
        <begin position="1"/>
        <end position="24"/>
    </location>
</feature>
<dbReference type="PANTHER" id="PTHR42678:SF34">
    <property type="entry name" value="OS04G0183300 PROTEIN"/>
    <property type="match status" value="1"/>
</dbReference>
<dbReference type="InterPro" id="IPR036928">
    <property type="entry name" value="AS_sf"/>
</dbReference>
<keyword evidence="3" id="KW-0378">Hydrolase</keyword>
<sequence>MKPQARFLLLSALLCAVSLGSAFAEQTAAPFDFEHANVASLLNAQQQGTLSAADISRHYLDVIAAKNPQYRAVITLAPDVSAQAQRLDAARTQGKPMGALHGIPVLIKDNIDTADGMANTAGSVLLANNVPTQDAPLIQKLRAEGAIILGKTNLSEWANFRSTHSLSGWSSLSGQTGNAHDPSRSPCGSSSGSAAAVALGMAPLAIGTETDGSITCPAAMNGVVGIKPTLGWVSQQGIIPISALQDTAGPMANSVADAATLLVVISGHNMRVPAAELKGLRLGVVANLMGYSPRTDAAFAASLEKLQASGVTLVDGLELEGLGEMGELEFQLLLWDFKDAIAEYLAGTALPQKSLADLIVANNANAQKAMPLFGQELFEMSDASKGRAEPEFAAARARAQELAGKLGIDKLLAAHKLDALVAPTTGPGWKIDELNGDHYGGSASSPAAVAGYPHITIPMAKTGGMPLGLSLFAGKDSDARLIGIAMALEPLLQSKSH</sequence>
<keyword evidence="1" id="KW-0732">Signal</keyword>
<dbReference type="InterPro" id="IPR023631">
    <property type="entry name" value="Amidase_dom"/>
</dbReference>
<proteinExistence type="predicted"/>
<feature type="domain" description="Amidase" evidence="2">
    <location>
        <begin position="57"/>
        <end position="481"/>
    </location>
</feature>